<dbReference type="EnsemblPlants" id="KEH26615">
    <property type="protein sequence ID" value="KEH26615"/>
    <property type="gene ID" value="MTR_6g466050"/>
</dbReference>
<reference evidence="1 3" key="1">
    <citation type="journal article" date="2011" name="Nature">
        <title>The Medicago genome provides insight into the evolution of rhizobial symbioses.</title>
        <authorList>
            <person name="Young N.D."/>
            <person name="Debelle F."/>
            <person name="Oldroyd G.E."/>
            <person name="Geurts R."/>
            <person name="Cannon S.B."/>
            <person name="Udvardi M.K."/>
            <person name="Benedito V.A."/>
            <person name="Mayer K.F."/>
            <person name="Gouzy J."/>
            <person name="Schoof H."/>
            <person name="Van de Peer Y."/>
            <person name="Proost S."/>
            <person name="Cook D.R."/>
            <person name="Meyers B.C."/>
            <person name="Spannagl M."/>
            <person name="Cheung F."/>
            <person name="De Mita S."/>
            <person name="Krishnakumar V."/>
            <person name="Gundlach H."/>
            <person name="Zhou S."/>
            <person name="Mudge J."/>
            <person name="Bharti A.K."/>
            <person name="Murray J.D."/>
            <person name="Naoumkina M.A."/>
            <person name="Rosen B."/>
            <person name="Silverstein K.A."/>
            <person name="Tang H."/>
            <person name="Rombauts S."/>
            <person name="Zhao P.X."/>
            <person name="Zhou P."/>
            <person name="Barbe V."/>
            <person name="Bardou P."/>
            <person name="Bechner M."/>
            <person name="Bellec A."/>
            <person name="Berger A."/>
            <person name="Berges H."/>
            <person name="Bidwell S."/>
            <person name="Bisseling T."/>
            <person name="Choisne N."/>
            <person name="Couloux A."/>
            <person name="Denny R."/>
            <person name="Deshpande S."/>
            <person name="Dai X."/>
            <person name="Doyle J.J."/>
            <person name="Dudez A.M."/>
            <person name="Farmer A.D."/>
            <person name="Fouteau S."/>
            <person name="Franken C."/>
            <person name="Gibelin C."/>
            <person name="Gish J."/>
            <person name="Goldstein S."/>
            <person name="Gonzalez A.J."/>
            <person name="Green P.J."/>
            <person name="Hallab A."/>
            <person name="Hartog M."/>
            <person name="Hua A."/>
            <person name="Humphray S.J."/>
            <person name="Jeong D.H."/>
            <person name="Jing Y."/>
            <person name="Jocker A."/>
            <person name="Kenton S.M."/>
            <person name="Kim D.J."/>
            <person name="Klee K."/>
            <person name="Lai H."/>
            <person name="Lang C."/>
            <person name="Lin S."/>
            <person name="Macmil S.L."/>
            <person name="Magdelenat G."/>
            <person name="Matthews L."/>
            <person name="McCorrison J."/>
            <person name="Monaghan E.L."/>
            <person name="Mun J.H."/>
            <person name="Najar F.Z."/>
            <person name="Nicholson C."/>
            <person name="Noirot C."/>
            <person name="O'Bleness M."/>
            <person name="Paule C.R."/>
            <person name="Poulain J."/>
            <person name="Prion F."/>
            <person name="Qin B."/>
            <person name="Qu C."/>
            <person name="Retzel E.F."/>
            <person name="Riddle C."/>
            <person name="Sallet E."/>
            <person name="Samain S."/>
            <person name="Samson N."/>
            <person name="Sanders I."/>
            <person name="Saurat O."/>
            <person name="Scarpelli C."/>
            <person name="Schiex T."/>
            <person name="Segurens B."/>
            <person name="Severin A.J."/>
            <person name="Sherrier D.J."/>
            <person name="Shi R."/>
            <person name="Sims S."/>
            <person name="Singer S.R."/>
            <person name="Sinharoy S."/>
            <person name="Sterck L."/>
            <person name="Viollet A."/>
            <person name="Wang B.B."/>
            <person name="Wang K."/>
            <person name="Wang M."/>
            <person name="Wang X."/>
            <person name="Warfsmann J."/>
            <person name="Weissenbach J."/>
            <person name="White D.D."/>
            <person name="White J.D."/>
            <person name="Wiley G.B."/>
            <person name="Wincker P."/>
            <person name="Xing Y."/>
            <person name="Yang L."/>
            <person name="Yao Z."/>
            <person name="Ying F."/>
            <person name="Zhai J."/>
            <person name="Zhou L."/>
            <person name="Zuber A."/>
            <person name="Denarie J."/>
            <person name="Dixon R.A."/>
            <person name="May G.D."/>
            <person name="Schwartz D.C."/>
            <person name="Rogers J."/>
            <person name="Quetier F."/>
            <person name="Town C.D."/>
            <person name="Roe B.A."/>
        </authorList>
    </citation>
    <scope>NUCLEOTIDE SEQUENCE [LARGE SCALE GENOMIC DNA]</scope>
    <source>
        <strain evidence="1">A17</strain>
        <strain evidence="2 3">cv. Jemalong A17</strain>
    </source>
</reference>
<proteinExistence type="predicted"/>
<reference evidence="2" key="3">
    <citation type="submission" date="2015-04" db="UniProtKB">
        <authorList>
            <consortium name="EnsemblPlants"/>
        </authorList>
    </citation>
    <scope>IDENTIFICATION</scope>
    <source>
        <strain evidence="2">cv. Jemalong A17</strain>
    </source>
</reference>
<organism evidence="1 3">
    <name type="scientific">Medicago truncatula</name>
    <name type="common">Barrel medic</name>
    <name type="synonym">Medicago tribuloides</name>
    <dbReference type="NCBI Taxonomy" id="3880"/>
    <lineage>
        <taxon>Eukaryota</taxon>
        <taxon>Viridiplantae</taxon>
        <taxon>Streptophyta</taxon>
        <taxon>Embryophyta</taxon>
        <taxon>Tracheophyta</taxon>
        <taxon>Spermatophyta</taxon>
        <taxon>Magnoliopsida</taxon>
        <taxon>eudicotyledons</taxon>
        <taxon>Gunneridae</taxon>
        <taxon>Pentapetalae</taxon>
        <taxon>rosids</taxon>
        <taxon>fabids</taxon>
        <taxon>Fabales</taxon>
        <taxon>Fabaceae</taxon>
        <taxon>Papilionoideae</taxon>
        <taxon>50 kb inversion clade</taxon>
        <taxon>NPAAA clade</taxon>
        <taxon>Hologalegina</taxon>
        <taxon>IRL clade</taxon>
        <taxon>Trifolieae</taxon>
        <taxon>Medicago</taxon>
    </lineage>
</organism>
<dbReference type="AlphaFoldDB" id="A0A072UL95"/>
<name>A0A072UL95_MEDTR</name>
<evidence type="ECO:0000313" key="3">
    <source>
        <dbReference type="Proteomes" id="UP000002051"/>
    </source>
</evidence>
<evidence type="ECO:0000313" key="2">
    <source>
        <dbReference type="EnsemblPlants" id="KEH26615"/>
    </source>
</evidence>
<dbReference type="HOGENOM" id="CLU_2530923_0_0_1"/>
<sequence length="84" mass="9370">MQVNDVMIQLELHKVLKGNISNMDKEKCEELDLRASSITPISLAKNILANVLGRSSSKELLENLKGYIKQRVSQIICVDEGEVS</sequence>
<gene>
    <name evidence="1" type="ordered locus">MTR_6g466050</name>
</gene>
<evidence type="ECO:0000313" key="1">
    <source>
        <dbReference type="EMBL" id="KEH26615.1"/>
    </source>
</evidence>
<reference evidence="1 3" key="2">
    <citation type="journal article" date="2014" name="BMC Genomics">
        <title>An improved genome release (version Mt4.0) for the model legume Medicago truncatula.</title>
        <authorList>
            <person name="Tang H."/>
            <person name="Krishnakumar V."/>
            <person name="Bidwell S."/>
            <person name="Rosen B."/>
            <person name="Chan A."/>
            <person name="Zhou S."/>
            <person name="Gentzbittel L."/>
            <person name="Childs K.L."/>
            <person name="Yandell M."/>
            <person name="Gundlach H."/>
            <person name="Mayer K.F."/>
            <person name="Schwartz D.C."/>
            <person name="Town C.D."/>
        </authorList>
    </citation>
    <scope>GENOME REANNOTATION</scope>
    <source>
        <strain evidence="1">A17</strain>
        <strain evidence="2 3">cv. Jemalong A17</strain>
    </source>
</reference>
<dbReference type="Proteomes" id="UP000002051">
    <property type="component" value="Chromosome 6"/>
</dbReference>
<dbReference type="EMBL" id="CM001222">
    <property type="protein sequence ID" value="KEH26615.1"/>
    <property type="molecule type" value="Genomic_DNA"/>
</dbReference>
<accession>A0A072UL95</accession>
<protein>
    <submittedName>
        <fullName evidence="1 2">Uncharacterized protein</fullName>
    </submittedName>
</protein>
<keyword evidence="3" id="KW-1185">Reference proteome</keyword>